<proteinExistence type="predicted"/>
<evidence type="ECO:0000313" key="3">
    <source>
        <dbReference type="Proteomes" id="UP000032611"/>
    </source>
</evidence>
<evidence type="ECO:0000313" key="2">
    <source>
        <dbReference type="EMBL" id="AJY46774.1"/>
    </source>
</evidence>
<keyword evidence="3" id="KW-1185">Reference proteome</keyword>
<accession>A0A0D5LRB3</accession>
<name>A0A0D5LRB3_MAREN</name>
<dbReference type="HOGENOM" id="CLU_184991_0_0_5"/>
<reference evidence="2 3" key="1">
    <citation type="journal article" date="2015" name="Genome Announc.">
        <title>Complete genome sequence of Martelella endophytica YC6887, which has antifungal activity associated with a halophyte.</title>
        <authorList>
            <person name="Khan A."/>
            <person name="Khan H."/>
            <person name="Chung E.J."/>
            <person name="Hossain M.T."/>
            <person name="Chung Y.R."/>
        </authorList>
    </citation>
    <scope>NUCLEOTIDE SEQUENCE [LARGE SCALE GENOMIC DNA]</scope>
    <source>
        <strain evidence="2">YC6887</strain>
    </source>
</reference>
<dbReference type="EMBL" id="CP010803">
    <property type="protein sequence ID" value="AJY46774.1"/>
    <property type="molecule type" value="Genomic_DNA"/>
</dbReference>
<evidence type="ECO:0000259" key="1">
    <source>
        <dbReference type="Pfam" id="PF19624"/>
    </source>
</evidence>
<dbReference type="AlphaFoldDB" id="A0A0D5LRB3"/>
<protein>
    <recommendedName>
        <fullName evidence="1">DUF6129 domain-containing protein</fullName>
    </recommendedName>
</protein>
<dbReference type="RefSeq" id="WP_045682620.1">
    <property type="nucleotide sequence ID" value="NZ_CP010803.1"/>
</dbReference>
<gene>
    <name evidence="2" type="ORF">TM49_15620</name>
</gene>
<dbReference type="KEGG" id="mey:TM49_15620"/>
<dbReference type="STRING" id="1486262.TM49_15620"/>
<dbReference type="Pfam" id="PF19624">
    <property type="entry name" value="DUF6129"/>
    <property type="match status" value="1"/>
</dbReference>
<sequence length="97" mass="10755">MIVKDDITEITRYTEQAGASEKTVERLRSAFPEYHFTWCLDDDVTAAKPVHESRDFNLYLVSGNGGCIGFTGEPEMATGLVIAVLDDDWSPLLAQQS</sequence>
<dbReference type="InterPro" id="IPR046132">
    <property type="entry name" value="DUF6129"/>
</dbReference>
<dbReference type="PATRIC" id="fig|1486262.3.peg.3227"/>
<dbReference type="Proteomes" id="UP000032611">
    <property type="component" value="Chromosome"/>
</dbReference>
<dbReference type="OrthoDB" id="7960540at2"/>
<organism evidence="2 3">
    <name type="scientific">Martelella endophytica</name>
    <dbReference type="NCBI Taxonomy" id="1486262"/>
    <lineage>
        <taxon>Bacteria</taxon>
        <taxon>Pseudomonadati</taxon>
        <taxon>Pseudomonadota</taxon>
        <taxon>Alphaproteobacteria</taxon>
        <taxon>Hyphomicrobiales</taxon>
        <taxon>Aurantimonadaceae</taxon>
        <taxon>Martelella</taxon>
    </lineage>
</organism>
<feature type="domain" description="DUF6129" evidence="1">
    <location>
        <begin position="27"/>
        <end position="71"/>
    </location>
</feature>